<dbReference type="PRINTS" id="PR00464">
    <property type="entry name" value="EP450II"/>
</dbReference>
<evidence type="ECO:0000256" key="7">
    <source>
        <dbReference type="ARBA" id="ARBA00022824"/>
    </source>
</evidence>
<evidence type="ECO:0000256" key="3">
    <source>
        <dbReference type="ARBA" id="ARBA00004406"/>
    </source>
</evidence>
<dbReference type="InterPro" id="IPR001128">
    <property type="entry name" value="Cyt_P450"/>
</dbReference>
<comment type="caution">
    <text evidence="14">The sequence shown here is derived from an EMBL/GenBank/DDBJ whole genome shotgun (WGS) entry which is preliminary data.</text>
</comment>
<proteinExistence type="inferred from homology"/>
<keyword evidence="10 13" id="KW-0408">Iron</keyword>
<evidence type="ECO:0000256" key="8">
    <source>
        <dbReference type="ARBA" id="ARBA00022848"/>
    </source>
</evidence>
<dbReference type="GO" id="GO:0020037">
    <property type="term" value="F:heme binding"/>
    <property type="evidence" value="ECO:0007669"/>
    <property type="project" value="InterPro"/>
</dbReference>
<organism evidence="14 15">
    <name type="scientific">Ignelater luminosus</name>
    <name type="common">Cucubano</name>
    <name type="synonym">Pyrophorus luminosus</name>
    <dbReference type="NCBI Taxonomy" id="2038154"/>
    <lineage>
        <taxon>Eukaryota</taxon>
        <taxon>Metazoa</taxon>
        <taxon>Ecdysozoa</taxon>
        <taxon>Arthropoda</taxon>
        <taxon>Hexapoda</taxon>
        <taxon>Insecta</taxon>
        <taxon>Pterygota</taxon>
        <taxon>Neoptera</taxon>
        <taxon>Endopterygota</taxon>
        <taxon>Coleoptera</taxon>
        <taxon>Polyphaga</taxon>
        <taxon>Elateriformia</taxon>
        <taxon>Elateroidea</taxon>
        <taxon>Elateridae</taxon>
        <taxon>Agrypninae</taxon>
        <taxon>Pyrophorini</taxon>
        <taxon>Ignelater</taxon>
    </lineage>
</organism>
<keyword evidence="12" id="KW-0472">Membrane</keyword>
<dbReference type="Gene3D" id="1.10.630.10">
    <property type="entry name" value="Cytochrome P450"/>
    <property type="match status" value="1"/>
</dbReference>
<dbReference type="Proteomes" id="UP000801492">
    <property type="component" value="Unassembled WGS sequence"/>
</dbReference>
<dbReference type="PRINTS" id="PR00385">
    <property type="entry name" value="P450"/>
</dbReference>
<evidence type="ECO:0000256" key="10">
    <source>
        <dbReference type="ARBA" id="ARBA00023004"/>
    </source>
</evidence>
<evidence type="ECO:0000256" key="1">
    <source>
        <dbReference type="ARBA" id="ARBA00001971"/>
    </source>
</evidence>
<dbReference type="GO" id="GO:0016705">
    <property type="term" value="F:oxidoreductase activity, acting on paired donors, with incorporation or reduction of molecular oxygen"/>
    <property type="evidence" value="ECO:0007669"/>
    <property type="project" value="InterPro"/>
</dbReference>
<comment type="subcellular location">
    <subcellularLocation>
        <location evidence="3">Endoplasmic reticulum membrane</location>
        <topology evidence="3">Peripheral membrane protein</topology>
    </subcellularLocation>
    <subcellularLocation>
        <location evidence="2">Microsome membrane</location>
        <topology evidence="2">Peripheral membrane protein</topology>
    </subcellularLocation>
</comment>
<dbReference type="PANTHER" id="PTHR24292:SF54">
    <property type="entry name" value="CYP9F3-RELATED"/>
    <property type="match status" value="1"/>
</dbReference>
<comment type="similarity">
    <text evidence="4">Belongs to the cytochrome P450 family.</text>
</comment>
<dbReference type="GO" id="GO:0005506">
    <property type="term" value="F:iron ion binding"/>
    <property type="evidence" value="ECO:0007669"/>
    <property type="project" value="InterPro"/>
</dbReference>
<gene>
    <name evidence="14" type="ORF">ILUMI_08591</name>
</gene>
<reference evidence="14" key="1">
    <citation type="submission" date="2019-08" db="EMBL/GenBank/DDBJ databases">
        <title>The genome of the North American firefly Photinus pyralis.</title>
        <authorList>
            <consortium name="Photinus pyralis genome working group"/>
            <person name="Fallon T.R."/>
            <person name="Sander Lower S.E."/>
            <person name="Weng J.-K."/>
        </authorList>
    </citation>
    <scope>NUCLEOTIDE SEQUENCE</scope>
    <source>
        <strain evidence="14">TRF0915ILg1</strain>
        <tissue evidence="14">Whole body</tissue>
    </source>
</reference>
<dbReference type="InterPro" id="IPR050476">
    <property type="entry name" value="Insect_CytP450_Detox"/>
</dbReference>
<keyword evidence="7" id="KW-0256">Endoplasmic reticulum</keyword>
<evidence type="ECO:0000256" key="11">
    <source>
        <dbReference type="ARBA" id="ARBA00023033"/>
    </source>
</evidence>
<evidence type="ECO:0000256" key="5">
    <source>
        <dbReference type="ARBA" id="ARBA00022617"/>
    </source>
</evidence>
<dbReference type="AlphaFoldDB" id="A0A8K0GGV9"/>
<evidence type="ECO:0008006" key="16">
    <source>
        <dbReference type="Google" id="ProtNLM"/>
    </source>
</evidence>
<dbReference type="CDD" id="cd11056">
    <property type="entry name" value="CYP6-like"/>
    <property type="match status" value="1"/>
</dbReference>
<evidence type="ECO:0000256" key="13">
    <source>
        <dbReference type="PIRSR" id="PIRSR602402-1"/>
    </source>
</evidence>
<dbReference type="Pfam" id="PF00067">
    <property type="entry name" value="p450"/>
    <property type="match status" value="1"/>
</dbReference>
<evidence type="ECO:0000313" key="15">
    <source>
        <dbReference type="Proteomes" id="UP000801492"/>
    </source>
</evidence>
<dbReference type="SUPFAM" id="SSF48264">
    <property type="entry name" value="Cytochrome P450"/>
    <property type="match status" value="1"/>
</dbReference>
<dbReference type="GO" id="GO:0004497">
    <property type="term" value="F:monooxygenase activity"/>
    <property type="evidence" value="ECO:0007669"/>
    <property type="project" value="UniProtKB-KW"/>
</dbReference>
<dbReference type="PANTHER" id="PTHR24292">
    <property type="entry name" value="CYTOCHROME P450"/>
    <property type="match status" value="1"/>
</dbReference>
<evidence type="ECO:0000256" key="2">
    <source>
        <dbReference type="ARBA" id="ARBA00004174"/>
    </source>
</evidence>
<comment type="cofactor">
    <cofactor evidence="1 13">
        <name>heme</name>
        <dbReference type="ChEBI" id="CHEBI:30413"/>
    </cofactor>
</comment>
<name>A0A8K0GGV9_IGNLU</name>
<keyword evidence="8" id="KW-0492">Microsome</keyword>
<evidence type="ECO:0000256" key="9">
    <source>
        <dbReference type="ARBA" id="ARBA00023002"/>
    </source>
</evidence>
<keyword evidence="5 13" id="KW-0349">Heme</keyword>
<keyword evidence="9" id="KW-0560">Oxidoreductase</keyword>
<keyword evidence="11" id="KW-0503">Monooxygenase</keyword>
<keyword evidence="6 13" id="KW-0479">Metal-binding</keyword>
<evidence type="ECO:0000313" key="14">
    <source>
        <dbReference type="EMBL" id="KAF2897583.1"/>
    </source>
</evidence>
<feature type="non-terminal residue" evidence="14">
    <location>
        <position position="1"/>
    </location>
</feature>
<dbReference type="InterPro" id="IPR036396">
    <property type="entry name" value="Cyt_P450_sf"/>
</dbReference>
<dbReference type="InterPro" id="IPR002402">
    <property type="entry name" value="Cyt_P450_E_grp-II"/>
</dbReference>
<feature type="binding site" description="axial binding residue" evidence="13">
    <location>
        <position position="450"/>
    </location>
    <ligand>
        <name>heme</name>
        <dbReference type="ChEBI" id="CHEBI:30413"/>
    </ligand>
    <ligandPart>
        <name>Fe</name>
        <dbReference type="ChEBI" id="CHEBI:18248"/>
    </ligandPart>
</feature>
<evidence type="ECO:0000256" key="6">
    <source>
        <dbReference type="ARBA" id="ARBA00022723"/>
    </source>
</evidence>
<evidence type="ECO:0000256" key="12">
    <source>
        <dbReference type="ARBA" id="ARBA00023136"/>
    </source>
</evidence>
<evidence type="ECO:0000256" key="4">
    <source>
        <dbReference type="ARBA" id="ARBA00010617"/>
    </source>
</evidence>
<protein>
    <recommendedName>
        <fullName evidence="16">Cytochrome P450</fullName>
    </recommendedName>
</protein>
<sequence>MCLLLVAIVASITLYIIIERLVNIASYWKKRNVVHIEPWPLLGNMAPFIFGQKTGQNLFEDLYNKFPNERYVGFHAFLKPGLLIRDPELIKKIAVKDFGHFMDRSLFFVEDDLDSILSNNLVSLRGEKWRKMRTTLSPLFTSSKMKFMFELVSHCSQDFTKYFLEQDGEILNVEMKDIFSRFTTDAIATTIFGVSTDSLRNQNNEFFLMTKNMTNTGGLRALRFVGYLLIPKLLKFFNIPLFPDKVVIFFTKLIKDVIESRRRNAIIRPDMVHLFLEARKKLKNNNEEDFSDEIIIAQAVIFAFAGFENTSTIMSFMSYELAANRNIQDKVQCEIDEVLQKCEEKITYEDVSKLKYLDMVILETLRKWPAGPVYERMCVKDYEIPAELKEDKDIVIEKGTTIFIPYGPIHRDSKYFPDPMTFDPQRFNGDTNKIPSPFIFMPYGVGPRNCI</sequence>
<dbReference type="GO" id="GO:0005789">
    <property type="term" value="C:endoplasmic reticulum membrane"/>
    <property type="evidence" value="ECO:0007669"/>
    <property type="project" value="UniProtKB-SubCell"/>
</dbReference>
<keyword evidence="15" id="KW-1185">Reference proteome</keyword>
<accession>A0A8K0GGV9</accession>
<dbReference type="OrthoDB" id="2789670at2759"/>
<dbReference type="EMBL" id="VTPC01004039">
    <property type="protein sequence ID" value="KAF2897583.1"/>
    <property type="molecule type" value="Genomic_DNA"/>
</dbReference>
<dbReference type="FunFam" id="1.10.630.10:FF:000042">
    <property type="entry name" value="Cytochrome P450"/>
    <property type="match status" value="1"/>
</dbReference>